<accession>G7IDX7</accession>
<keyword evidence="3" id="KW-1185">Reference proteome</keyword>
<dbReference type="HOGENOM" id="CLU_3017229_0_0_1"/>
<proteinExistence type="predicted"/>
<name>G7IDX7_MEDTR</name>
<reference evidence="1 3" key="2">
    <citation type="journal article" date="2014" name="BMC Genomics">
        <title>An improved genome release (version Mt4.0) for the model legume Medicago truncatula.</title>
        <authorList>
            <person name="Tang H."/>
            <person name="Krishnakumar V."/>
            <person name="Bidwell S."/>
            <person name="Rosen B."/>
            <person name="Chan A."/>
            <person name="Zhou S."/>
            <person name="Gentzbittel L."/>
            <person name="Childs K.L."/>
            <person name="Yandell M."/>
            <person name="Gundlach H."/>
            <person name="Mayer K.F."/>
            <person name="Schwartz D.C."/>
            <person name="Town C.D."/>
        </authorList>
    </citation>
    <scope>GENOME REANNOTATION</scope>
    <source>
        <strain evidence="2 3">cv. Jemalong A17</strain>
    </source>
</reference>
<evidence type="ECO:0000313" key="3">
    <source>
        <dbReference type="Proteomes" id="UP000002051"/>
    </source>
</evidence>
<organism evidence="1 3">
    <name type="scientific">Medicago truncatula</name>
    <name type="common">Barrel medic</name>
    <name type="synonym">Medicago tribuloides</name>
    <dbReference type="NCBI Taxonomy" id="3880"/>
    <lineage>
        <taxon>Eukaryota</taxon>
        <taxon>Viridiplantae</taxon>
        <taxon>Streptophyta</taxon>
        <taxon>Embryophyta</taxon>
        <taxon>Tracheophyta</taxon>
        <taxon>Spermatophyta</taxon>
        <taxon>Magnoliopsida</taxon>
        <taxon>eudicotyledons</taxon>
        <taxon>Gunneridae</taxon>
        <taxon>Pentapetalae</taxon>
        <taxon>rosids</taxon>
        <taxon>fabids</taxon>
        <taxon>Fabales</taxon>
        <taxon>Fabaceae</taxon>
        <taxon>Papilionoideae</taxon>
        <taxon>50 kb inversion clade</taxon>
        <taxon>NPAAA clade</taxon>
        <taxon>Hologalegina</taxon>
        <taxon>IRL clade</taxon>
        <taxon>Trifolieae</taxon>
        <taxon>Medicago</taxon>
    </lineage>
</organism>
<gene>
    <name evidence="1" type="ordered locus">MTR_1g099560</name>
</gene>
<evidence type="ECO:0000313" key="2">
    <source>
        <dbReference type="EnsemblPlants" id="AES62430"/>
    </source>
</evidence>
<protein>
    <submittedName>
        <fullName evidence="1 2">Uncharacterized protein</fullName>
    </submittedName>
</protein>
<dbReference type="EMBL" id="CM001217">
    <property type="protein sequence ID" value="AES62430.1"/>
    <property type="molecule type" value="Genomic_DNA"/>
</dbReference>
<evidence type="ECO:0000313" key="1">
    <source>
        <dbReference type="EMBL" id="AES62430.1"/>
    </source>
</evidence>
<reference evidence="1 3" key="1">
    <citation type="journal article" date="2011" name="Nature">
        <title>The Medicago genome provides insight into the evolution of rhizobial symbioses.</title>
        <authorList>
            <person name="Young N.D."/>
            <person name="Debelle F."/>
            <person name="Oldroyd G.E."/>
            <person name="Geurts R."/>
            <person name="Cannon S.B."/>
            <person name="Udvardi M.K."/>
            <person name="Benedito V.A."/>
            <person name="Mayer K.F."/>
            <person name="Gouzy J."/>
            <person name="Schoof H."/>
            <person name="Van de Peer Y."/>
            <person name="Proost S."/>
            <person name="Cook D.R."/>
            <person name="Meyers B.C."/>
            <person name="Spannagl M."/>
            <person name="Cheung F."/>
            <person name="De Mita S."/>
            <person name="Krishnakumar V."/>
            <person name="Gundlach H."/>
            <person name="Zhou S."/>
            <person name="Mudge J."/>
            <person name="Bharti A.K."/>
            <person name="Murray J.D."/>
            <person name="Naoumkina M.A."/>
            <person name="Rosen B."/>
            <person name="Silverstein K.A."/>
            <person name="Tang H."/>
            <person name="Rombauts S."/>
            <person name="Zhao P.X."/>
            <person name="Zhou P."/>
            <person name="Barbe V."/>
            <person name="Bardou P."/>
            <person name="Bechner M."/>
            <person name="Bellec A."/>
            <person name="Berger A."/>
            <person name="Berges H."/>
            <person name="Bidwell S."/>
            <person name="Bisseling T."/>
            <person name="Choisne N."/>
            <person name="Couloux A."/>
            <person name="Denny R."/>
            <person name="Deshpande S."/>
            <person name="Dai X."/>
            <person name="Doyle J.J."/>
            <person name="Dudez A.M."/>
            <person name="Farmer A.D."/>
            <person name="Fouteau S."/>
            <person name="Franken C."/>
            <person name="Gibelin C."/>
            <person name="Gish J."/>
            <person name="Goldstein S."/>
            <person name="Gonzalez A.J."/>
            <person name="Green P.J."/>
            <person name="Hallab A."/>
            <person name="Hartog M."/>
            <person name="Hua A."/>
            <person name="Humphray S.J."/>
            <person name="Jeong D.H."/>
            <person name="Jing Y."/>
            <person name="Jocker A."/>
            <person name="Kenton S.M."/>
            <person name="Kim D.J."/>
            <person name="Klee K."/>
            <person name="Lai H."/>
            <person name="Lang C."/>
            <person name="Lin S."/>
            <person name="Macmil S.L."/>
            <person name="Magdelenat G."/>
            <person name="Matthews L."/>
            <person name="McCorrison J."/>
            <person name="Monaghan E.L."/>
            <person name="Mun J.H."/>
            <person name="Najar F.Z."/>
            <person name="Nicholson C."/>
            <person name="Noirot C."/>
            <person name="O'Bleness M."/>
            <person name="Paule C.R."/>
            <person name="Poulain J."/>
            <person name="Prion F."/>
            <person name="Qin B."/>
            <person name="Qu C."/>
            <person name="Retzel E.F."/>
            <person name="Riddle C."/>
            <person name="Sallet E."/>
            <person name="Samain S."/>
            <person name="Samson N."/>
            <person name="Sanders I."/>
            <person name="Saurat O."/>
            <person name="Scarpelli C."/>
            <person name="Schiex T."/>
            <person name="Segurens B."/>
            <person name="Severin A.J."/>
            <person name="Sherrier D.J."/>
            <person name="Shi R."/>
            <person name="Sims S."/>
            <person name="Singer S.R."/>
            <person name="Sinharoy S."/>
            <person name="Sterck L."/>
            <person name="Viollet A."/>
            <person name="Wang B.B."/>
            <person name="Wang K."/>
            <person name="Wang M."/>
            <person name="Wang X."/>
            <person name="Warfsmann J."/>
            <person name="Weissenbach J."/>
            <person name="White D.D."/>
            <person name="White J.D."/>
            <person name="Wiley G.B."/>
            <person name="Wincker P."/>
            <person name="Xing Y."/>
            <person name="Yang L."/>
            <person name="Yao Z."/>
            <person name="Ying F."/>
            <person name="Zhai J."/>
            <person name="Zhou L."/>
            <person name="Zuber A."/>
            <person name="Denarie J."/>
            <person name="Dixon R.A."/>
            <person name="May G.D."/>
            <person name="Schwartz D.C."/>
            <person name="Rogers J."/>
            <person name="Quetier F."/>
            <person name="Town C.D."/>
            <person name="Roe B.A."/>
        </authorList>
    </citation>
    <scope>NUCLEOTIDE SEQUENCE [LARGE SCALE GENOMIC DNA]</scope>
    <source>
        <strain evidence="1">A17</strain>
        <strain evidence="2 3">cv. Jemalong A17</strain>
    </source>
</reference>
<dbReference type="AlphaFoldDB" id="G7IDX7"/>
<dbReference type="PaxDb" id="3880-AES62430"/>
<dbReference type="EnsemblPlants" id="AES62430">
    <property type="protein sequence ID" value="AES62430"/>
    <property type="gene ID" value="MTR_1g099560"/>
</dbReference>
<dbReference type="Proteomes" id="UP000002051">
    <property type="component" value="Unassembled WGS sequence"/>
</dbReference>
<reference evidence="2" key="3">
    <citation type="submission" date="2015-04" db="UniProtKB">
        <authorList>
            <consortium name="EnsemblPlants"/>
        </authorList>
    </citation>
    <scope>IDENTIFICATION</scope>
    <source>
        <strain evidence="2">cv. Jemalong A17</strain>
    </source>
</reference>
<sequence length="56" mass="6533">MGQQYLEMLAIPLSVSRYTPYPFWSLLQDSPIPLPTFPCTYYPSPARHPLFFLLIN</sequence>